<dbReference type="AlphaFoldDB" id="A0A833TII2"/>
<name>A0A833TII2_PHYIN</name>
<dbReference type="EMBL" id="WSZM01000078">
    <property type="protein sequence ID" value="KAF4044039.1"/>
    <property type="molecule type" value="Genomic_DNA"/>
</dbReference>
<evidence type="ECO:0000313" key="1">
    <source>
        <dbReference type="EMBL" id="KAF4044039.1"/>
    </source>
</evidence>
<dbReference type="Proteomes" id="UP000704712">
    <property type="component" value="Unassembled WGS sequence"/>
</dbReference>
<evidence type="ECO:0000313" key="3">
    <source>
        <dbReference type="Proteomes" id="UP000602510"/>
    </source>
</evidence>
<protein>
    <submittedName>
        <fullName evidence="1">Uncharacterized protein</fullName>
    </submittedName>
</protein>
<proteinExistence type="predicted"/>
<keyword evidence="3" id="KW-1185">Reference proteome</keyword>
<evidence type="ECO:0000313" key="2">
    <source>
        <dbReference type="EMBL" id="KAF4132780.1"/>
    </source>
</evidence>
<comment type="caution">
    <text evidence="1">The sequence shown here is derived from an EMBL/GenBank/DDBJ whole genome shotgun (WGS) entry which is preliminary data.</text>
</comment>
<sequence>MWAQGVLQEVAEGQAGAASGALAELFVSHCDQIAVIADGRIAEQRSFKKLIMVSNSENEEDKEDMTSAECLENSLAPSSDERRIRMI</sequence>
<accession>A0A833TII2</accession>
<dbReference type="EMBL" id="JAACNO010002502">
    <property type="protein sequence ID" value="KAF4132780.1"/>
    <property type="molecule type" value="Genomic_DNA"/>
</dbReference>
<reference evidence="1" key="1">
    <citation type="submission" date="2020-04" db="EMBL/GenBank/DDBJ databases">
        <title>Hybrid Assembly of Korean Phytophthora infestans isolates.</title>
        <authorList>
            <person name="Prokchorchik M."/>
            <person name="Lee Y."/>
            <person name="Seo J."/>
            <person name="Cho J.-H."/>
            <person name="Park Y.-E."/>
            <person name="Jang D.-C."/>
            <person name="Im J.-S."/>
            <person name="Choi J.-G."/>
            <person name="Park H.-J."/>
            <person name="Lee G.-B."/>
            <person name="Lee Y.-G."/>
            <person name="Hong S.-Y."/>
            <person name="Cho K."/>
            <person name="Sohn K.H."/>
        </authorList>
    </citation>
    <scope>NUCLEOTIDE SEQUENCE</scope>
    <source>
        <strain evidence="1">KR_1_A1</strain>
        <strain evidence="2">KR_2_A2</strain>
    </source>
</reference>
<dbReference type="Proteomes" id="UP000602510">
    <property type="component" value="Unassembled WGS sequence"/>
</dbReference>
<gene>
    <name evidence="1" type="ORF">GN244_ATG03610</name>
    <name evidence="2" type="ORF">GN958_ATG18078</name>
</gene>
<organism evidence="1 3">
    <name type="scientific">Phytophthora infestans</name>
    <name type="common">Potato late blight agent</name>
    <name type="synonym">Botrytis infestans</name>
    <dbReference type="NCBI Taxonomy" id="4787"/>
    <lineage>
        <taxon>Eukaryota</taxon>
        <taxon>Sar</taxon>
        <taxon>Stramenopiles</taxon>
        <taxon>Oomycota</taxon>
        <taxon>Peronosporomycetes</taxon>
        <taxon>Peronosporales</taxon>
        <taxon>Peronosporaceae</taxon>
        <taxon>Phytophthora</taxon>
    </lineage>
</organism>